<feature type="compositionally biased region" description="Basic and acidic residues" evidence="1">
    <location>
        <begin position="118"/>
        <end position="129"/>
    </location>
</feature>
<organism evidence="2 3">
    <name type="scientific">Acetobacterium tundrae</name>
    <dbReference type="NCBI Taxonomy" id="132932"/>
    <lineage>
        <taxon>Bacteria</taxon>
        <taxon>Bacillati</taxon>
        <taxon>Bacillota</taxon>
        <taxon>Clostridia</taxon>
        <taxon>Eubacteriales</taxon>
        <taxon>Eubacteriaceae</taxon>
        <taxon>Acetobacterium</taxon>
    </lineage>
</organism>
<gene>
    <name evidence="2" type="ORF">GH807_04590</name>
</gene>
<accession>A0ABR6WIK1</accession>
<keyword evidence="3" id="KW-1185">Reference proteome</keyword>
<feature type="compositionally biased region" description="Basic residues" evidence="1">
    <location>
        <begin position="130"/>
        <end position="139"/>
    </location>
</feature>
<reference evidence="2 3" key="1">
    <citation type="journal article" date="2020" name="mSystems">
        <title>Defining Genomic and Predicted Metabolic Features of the Acetobacterium Genus.</title>
        <authorList>
            <person name="Ross D.E."/>
            <person name="Marshall C.W."/>
            <person name="Gulliver D."/>
            <person name="May H.D."/>
            <person name="Norman R.S."/>
        </authorList>
    </citation>
    <scope>NUCLEOTIDE SEQUENCE [LARGE SCALE GENOMIC DNA]</scope>
    <source>
        <strain evidence="2 3">DSM 9173</strain>
    </source>
</reference>
<evidence type="ECO:0000313" key="2">
    <source>
        <dbReference type="EMBL" id="MBC3796328.1"/>
    </source>
</evidence>
<dbReference type="Proteomes" id="UP000653358">
    <property type="component" value="Unassembled WGS sequence"/>
</dbReference>
<evidence type="ECO:0000256" key="1">
    <source>
        <dbReference type="SAM" id="MobiDB-lite"/>
    </source>
</evidence>
<evidence type="ECO:0000313" key="3">
    <source>
        <dbReference type="Proteomes" id="UP000653358"/>
    </source>
</evidence>
<dbReference type="InterPro" id="IPR016787">
    <property type="entry name" value="UCP021328"/>
</dbReference>
<dbReference type="EMBL" id="WJBB01000004">
    <property type="protein sequence ID" value="MBC3796328.1"/>
    <property type="molecule type" value="Genomic_DNA"/>
</dbReference>
<dbReference type="PIRSF" id="PIRSF021328">
    <property type="entry name" value="UCP021328"/>
    <property type="match status" value="1"/>
</dbReference>
<proteinExistence type="predicted"/>
<dbReference type="RefSeq" id="WP_148603282.1">
    <property type="nucleotide sequence ID" value="NZ_RXYB01000007.1"/>
</dbReference>
<comment type="caution">
    <text evidence="2">The sequence shown here is derived from an EMBL/GenBank/DDBJ whole genome shotgun (WGS) entry which is preliminary data.</text>
</comment>
<protein>
    <submittedName>
        <fullName evidence="2">DUF2992 family protein</fullName>
    </submittedName>
</protein>
<dbReference type="Pfam" id="PF11208">
    <property type="entry name" value="DUF2992"/>
    <property type="match status" value="1"/>
</dbReference>
<name>A0ABR6WIK1_9FIRM</name>
<sequence>MDKIVGSLTVFFEEPFWVGVFEQIDQGVLSVAKVVFGAEPKDYEIYDFLLKKYDTLTFSMSKIQVEDQKTTINPKRMQREISRQMEKKGIGTKAQQALKLEHEQKIIGRKKMNRLKTEEEKLRQFDLRQEKKKQKHKGR</sequence>
<feature type="region of interest" description="Disordered" evidence="1">
    <location>
        <begin position="118"/>
        <end position="139"/>
    </location>
</feature>